<accession>A0AAN1ENA7</accession>
<dbReference type="EMBL" id="CP020911">
    <property type="protein sequence ID" value="ARQ13859.1"/>
    <property type="molecule type" value="Genomic_DNA"/>
</dbReference>
<dbReference type="Proteomes" id="UP000194159">
    <property type="component" value="Plasmid pRetNXC12e"/>
</dbReference>
<proteinExistence type="predicted"/>
<name>A0AAN1ENA7_RHIET</name>
<keyword evidence="1" id="KW-0614">Plasmid</keyword>
<sequence>MTASVVFHNVKEMTMTTCIDEIIELLSAELRNADPAERRQIENELELALAEREVIWAEQDGRIDAEPPF</sequence>
<gene>
    <name evidence="1" type="ORF">NXC12_PE00263</name>
</gene>
<geneLocation type="plasmid" evidence="2">
    <name>pretnxc12e</name>
</geneLocation>
<protein>
    <submittedName>
        <fullName evidence="1">Uncharacterized protein</fullName>
    </submittedName>
</protein>
<reference evidence="1 2" key="1">
    <citation type="submission" date="2017-04" db="EMBL/GenBank/DDBJ databases">
        <title>Complete genome sequences of Rhizobium genomic linages associated to common bean (phaseolus vulgaris).</title>
        <authorList>
            <person name="Santamaria R.I."/>
            <person name="Bustos P."/>
            <person name="Perez-Carrascal O."/>
            <person name="Martinez-Flores I."/>
            <person name="Juarez S."/>
            <person name="Lozano L."/>
            <person name="Miranda F."/>
            <person name="Vinuesa P."/>
            <person name="Martinez-Romero E."/>
            <person name="Cevallos M.A."/>
            <person name="Romero D."/>
            <person name="Davila G."/>
            <person name="Gonzalez V."/>
        </authorList>
    </citation>
    <scope>NUCLEOTIDE SEQUENCE [LARGE SCALE GENOMIC DNA]</scope>
    <source>
        <strain evidence="1 2">NXC12</strain>
        <plasmid evidence="2">pretnxc12e</plasmid>
    </source>
</reference>
<evidence type="ECO:0000313" key="2">
    <source>
        <dbReference type="Proteomes" id="UP000194159"/>
    </source>
</evidence>
<dbReference type="AlphaFoldDB" id="A0AAN1ENA7"/>
<evidence type="ECO:0000313" key="1">
    <source>
        <dbReference type="EMBL" id="ARQ13859.1"/>
    </source>
</evidence>
<organism evidence="1 2">
    <name type="scientific">Rhizobium etli</name>
    <dbReference type="NCBI Taxonomy" id="29449"/>
    <lineage>
        <taxon>Bacteria</taxon>
        <taxon>Pseudomonadati</taxon>
        <taxon>Pseudomonadota</taxon>
        <taxon>Alphaproteobacteria</taxon>
        <taxon>Hyphomicrobiales</taxon>
        <taxon>Rhizobiaceae</taxon>
        <taxon>Rhizobium/Agrobacterium group</taxon>
        <taxon>Rhizobium</taxon>
    </lineage>
</organism>